<name>A0A4P6L4A0_9BURK</name>
<accession>A0A4P6L4A0</accession>
<dbReference type="EC" id="2.7.13.3" evidence="2"/>
<keyword evidence="4" id="KW-1185">Reference proteome</keyword>
<dbReference type="Proteomes" id="UP000290637">
    <property type="component" value="Chromosome"/>
</dbReference>
<dbReference type="CDD" id="cd00082">
    <property type="entry name" value="HisKA"/>
    <property type="match status" value="1"/>
</dbReference>
<organism evidence="3 4">
    <name type="scientific">Pseudoduganella lutea</name>
    <dbReference type="NCBI Taxonomy" id="321985"/>
    <lineage>
        <taxon>Bacteria</taxon>
        <taxon>Pseudomonadati</taxon>
        <taxon>Pseudomonadota</taxon>
        <taxon>Betaproteobacteria</taxon>
        <taxon>Burkholderiales</taxon>
        <taxon>Oxalobacteraceae</taxon>
        <taxon>Telluria group</taxon>
        <taxon>Pseudoduganella</taxon>
    </lineage>
</organism>
<dbReference type="GO" id="GO:0000155">
    <property type="term" value="F:phosphorelay sensor kinase activity"/>
    <property type="evidence" value="ECO:0007669"/>
    <property type="project" value="InterPro"/>
</dbReference>
<comment type="catalytic activity">
    <reaction evidence="1">
        <text>ATP + protein L-histidine = ADP + protein N-phospho-L-histidine.</text>
        <dbReference type="EC" id="2.7.13.3"/>
    </reaction>
</comment>
<evidence type="ECO:0000256" key="1">
    <source>
        <dbReference type="ARBA" id="ARBA00000085"/>
    </source>
</evidence>
<evidence type="ECO:0000256" key="2">
    <source>
        <dbReference type="ARBA" id="ARBA00012438"/>
    </source>
</evidence>
<gene>
    <name evidence="3" type="ORF">EWM63_28480</name>
</gene>
<evidence type="ECO:0000313" key="4">
    <source>
        <dbReference type="Proteomes" id="UP000290637"/>
    </source>
</evidence>
<dbReference type="InterPro" id="IPR003661">
    <property type="entry name" value="HisK_dim/P_dom"/>
</dbReference>
<dbReference type="KEGG" id="plue:EWM63_28480"/>
<protein>
    <recommendedName>
        <fullName evidence="2">histidine kinase</fullName>
        <ecNumber evidence="2">2.7.13.3</ecNumber>
    </recommendedName>
</protein>
<reference evidence="3 4" key="1">
    <citation type="submission" date="2019-02" db="EMBL/GenBank/DDBJ databases">
        <title>Draft Genome Sequences of Six Type Strains of the Genus Massilia.</title>
        <authorList>
            <person name="Miess H."/>
            <person name="Frediansyhah A."/>
            <person name="Gross H."/>
        </authorList>
    </citation>
    <scope>NUCLEOTIDE SEQUENCE [LARGE SCALE GENOMIC DNA]</scope>
    <source>
        <strain evidence="3 4">DSM 17473</strain>
    </source>
</reference>
<sequence>MRAPLSVIAMGSHLIGLTYDIGAAQGFADKIKHQTERLDAMIGELLDALTAMREVPRLLPLSCFDMLDLALDVAGEFEGGRAIAVSGERVKVTAARPRCAEPWKT</sequence>
<dbReference type="EMBL" id="CP035913">
    <property type="protein sequence ID" value="QBE66421.1"/>
    <property type="molecule type" value="Genomic_DNA"/>
</dbReference>
<dbReference type="AlphaFoldDB" id="A0A4P6L4A0"/>
<keyword evidence="3" id="KW-0808">Transferase</keyword>
<proteinExistence type="predicted"/>
<evidence type="ECO:0000313" key="3">
    <source>
        <dbReference type="EMBL" id="QBE66421.1"/>
    </source>
</evidence>
<keyword evidence="3" id="KW-0418">Kinase</keyword>